<dbReference type="OrthoDB" id="10349461at2759"/>
<dbReference type="Proteomes" id="UP000266673">
    <property type="component" value="Unassembled WGS sequence"/>
</dbReference>
<dbReference type="EMBL" id="QKWP01000189">
    <property type="protein sequence ID" value="RIB25057.1"/>
    <property type="molecule type" value="Genomic_DNA"/>
</dbReference>
<keyword evidence="2" id="KW-1185">Reference proteome</keyword>
<reference evidence="1 2" key="1">
    <citation type="submission" date="2018-06" db="EMBL/GenBank/DDBJ databases">
        <title>Comparative genomics reveals the genomic features of Rhizophagus irregularis, R. cerebriforme, R. diaphanum and Gigaspora rosea, and their symbiotic lifestyle signature.</title>
        <authorList>
            <person name="Morin E."/>
            <person name="San Clemente H."/>
            <person name="Chen E.C.H."/>
            <person name="De La Providencia I."/>
            <person name="Hainaut M."/>
            <person name="Kuo A."/>
            <person name="Kohler A."/>
            <person name="Murat C."/>
            <person name="Tang N."/>
            <person name="Roy S."/>
            <person name="Loubradou J."/>
            <person name="Henrissat B."/>
            <person name="Grigoriev I.V."/>
            <person name="Corradi N."/>
            <person name="Roux C."/>
            <person name="Martin F.M."/>
        </authorList>
    </citation>
    <scope>NUCLEOTIDE SEQUENCE [LARGE SCALE GENOMIC DNA]</scope>
    <source>
        <strain evidence="1 2">DAOM 194757</strain>
    </source>
</reference>
<comment type="caution">
    <text evidence="1">The sequence shown here is derived from an EMBL/GenBank/DDBJ whole genome shotgun (WGS) entry which is preliminary data.</text>
</comment>
<dbReference type="SUPFAM" id="SSF52980">
    <property type="entry name" value="Restriction endonuclease-like"/>
    <property type="match status" value="1"/>
</dbReference>
<evidence type="ECO:0000313" key="1">
    <source>
        <dbReference type="EMBL" id="RIB25057.1"/>
    </source>
</evidence>
<protein>
    <submittedName>
        <fullName evidence="1">Uncharacterized protein</fullName>
    </submittedName>
</protein>
<dbReference type="GO" id="GO:0006302">
    <property type="term" value="P:double-strand break repair"/>
    <property type="evidence" value="ECO:0007669"/>
    <property type="project" value="UniProtKB-ARBA"/>
</dbReference>
<organism evidence="1 2">
    <name type="scientific">Gigaspora rosea</name>
    <dbReference type="NCBI Taxonomy" id="44941"/>
    <lineage>
        <taxon>Eukaryota</taxon>
        <taxon>Fungi</taxon>
        <taxon>Fungi incertae sedis</taxon>
        <taxon>Mucoromycota</taxon>
        <taxon>Glomeromycotina</taxon>
        <taxon>Glomeromycetes</taxon>
        <taxon>Diversisporales</taxon>
        <taxon>Gigasporaceae</taxon>
        <taxon>Gigaspora</taxon>
    </lineage>
</organism>
<dbReference type="InterPro" id="IPR011335">
    <property type="entry name" value="Restrct_endonuc-II-like"/>
</dbReference>
<evidence type="ECO:0000313" key="2">
    <source>
        <dbReference type="Proteomes" id="UP000266673"/>
    </source>
</evidence>
<accession>A0A397VUK2</accession>
<dbReference type="AlphaFoldDB" id="A0A397VUK2"/>
<gene>
    <name evidence="1" type="ORF">C2G38_2031360</name>
</gene>
<sequence>MSSENNDIETRELFDFSCEDDFNNSTIKGNIGELQVLVRLREIQGCFISRKPILPNGDGKIDLQGYQKDTYYIIQVKYHRRQNYEITDQVVEKKIQEFEQFLDEVKYYPNITAIFCDTSGKEIYKDIHENYDNNRTFVVDSMIGLIQDNSIGKHKKMVLYKRPRKKLTKVKDIGKYLREKYMELYAINYEFKFPFKLKGNKNEIGYPGIDFIGFYSVPMIKYPISIRDESPIKKVDDENLNNDNLKLLKKYYQEFFEAMSAF</sequence>
<proteinExistence type="predicted"/>
<name>A0A397VUK2_9GLOM</name>